<dbReference type="Proteomes" id="UP001595665">
    <property type="component" value="Unassembled WGS sequence"/>
</dbReference>
<proteinExistence type="predicted"/>
<name>A0ABV7PQP5_9BURK</name>
<dbReference type="EMBL" id="JBHRVV010000001">
    <property type="protein sequence ID" value="MFC3460495.1"/>
    <property type="molecule type" value="Genomic_DNA"/>
</dbReference>
<dbReference type="InterPro" id="IPR013078">
    <property type="entry name" value="His_Pase_superF_clade-1"/>
</dbReference>
<keyword evidence="2" id="KW-1185">Reference proteome</keyword>
<dbReference type="SUPFAM" id="SSF53254">
    <property type="entry name" value="Phosphoglycerate mutase-like"/>
    <property type="match status" value="1"/>
</dbReference>
<dbReference type="SMART" id="SM00855">
    <property type="entry name" value="PGAM"/>
    <property type="match status" value="1"/>
</dbReference>
<evidence type="ECO:0000313" key="1">
    <source>
        <dbReference type="EMBL" id="MFC3460495.1"/>
    </source>
</evidence>
<evidence type="ECO:0000313" key="2">
    <source>
        <dbReference type="Proteomes" id="UP001595665"/>
    </source>
</evidence>
<protein>
    <submittedName>
        <fullName evidence="1">Histidine phosphatase family protein</fullName>
    </submittedName>
</protein>
<accession>A0ABV7PQP5</accession>
<sequence>MRLLLVRHPRPGVDPGLCYGSSDVVAPAHETARVRDALRAAGLPGTMPTYASPLERCAALARSLDPSPLRFDARLAEMDFGAWELRSWDTIARSEIDAWADDLLHYRPGGGESVLDVARRVAAFLDDMRAELRGARQPQALVICHAGTMRLLRALFTGQPLITAALEAARTPHRIGYGELLVLKD</sequence>
<dbReference type="RefSeq" id="WP_312551698.1">
    <property type="nucleotide sequence ID" value="NZ_JBHRVV010000001.1"/>
</dbReference>
<reference evidence="2" key="1">
    <citation type="journal article" date="2019" name="Int. J. Syst. Evol. Microbiol.">
        <title>The Global Catalogue of Microorganisms (GCM) 10K type strain sequencing project: providing services to taxonomists for standard genome sequencing and annotation.</title>
        <authorList>
            <consortium name="The Broad Institute Genomics Platform"/>
            <consortium name="The Broad Institute Genome Sequencing Center for Infectious Disease"/>
            <person name="Wu L."/>
            <person name="Ma J."/>
        </authorList>
    </citation>
    <scope>NUCLEOTIDE SEQUENCE [LARGE SCALE GENOMIC DNA]</scope>
    <source>
        <strain evidence="2">CCM 7480</strain>
    </source>
</reference>
<dbReference type="Gene3D" id="3.40.50.1240">
    <property type="entry name" value="Phosphoglycerate mutase-like"/>
    <property type="match status" value="1"/>
</dbReference>
<dbReference type="Pfam" id="PF00300">
    <property type="entry name" value="His_Phos_1"/>
    <property type="match status" value="1"/>
</dbReference>
<organism evidence="1 2">
    <name type="scientific">Massilia haematophila</name>
    <dbReference type="NCBI Taxonomy" id="457923"/>
    <lineage>
        <taxon>Bacteria</taxon>
        <taxon>Pseudomonadati</taxon>
        <taxon>Pseudomonadota</taxon>
        <taxon>Betaproteobacteria</taxon>
        <taxon>Burkholderiales</taxon>
        <taxon>Oxalobacteraceae</taxon>
        <taxon>Telluria group</taxon>
        <taxon>Massilia</taxon>
    </lineage>
</organism>
<comment type="caution">
    <text evidence="1">The sequence shown here is derived from an EMBL/GenBank/DDBJ whole genome shotgun (WGS) entry which is preliminary data.</text>
</comment>
<gene>
    <name evidence="1" type="ORF">ACFOPH_19900</name>
</gene>
<dbReference type="InterPro" id="IPR029033">
    <property type="entry name" value="His_PPase_superfam"/>
</dbReference>